<protein>
    <recommendedName>
        <fullName evidence="1">ATP-dependent DNA helicase</fullName>
        <ecNumber evidence="1">5.6.2.3</ecNumber>
    </recommendedName>
</protein>
<dbReference type="Pfam" id="PF03372">
    <property type="entry name" value="Exo_endo_phos"/>
    <property type="match status" value="1"/>
</dbReference>
<feature type="region of interest" description="Disordered" evidence="2">
    <location>
        <begin position="519"/>
        <end position="549"/>
    </location>
</feature>
<name>A0A8B8B308_CRAVI</name>
<sequence>MPRKRFWKKSNAKKELRTNGTEETGLMKNSKTIFDLDLTEETGLFKNSKTISDIRMTEETGLVQNSKTNVDPEEPALRLQKNRKTLNTCSKLCDMNLLNDSGDMNLLNDSAEMNLLNDSAELNIEDKIANKAQNEPLNNALAISVKSAKNSEIEQTRKLMFGSFHQGDDSFSPFSRGSQCTCIALTMLLKSYERFSFTTEFIDRTLIAGDMLYSETLKRLQAKGKFVHKLLQFDELPMNVTLGDNHHIIKKYDLIWGLVVSDENNQVQTLHQSLDEAFKLSKYVLVMLGAICSALYKVSDNEYYFFDSHSHDSGGMSCCDGKSVLVLNKSIDDTVLFMYNMYISMHIDLTTQFEILPVSISTLCHSFPDKDPLQKQYCRLDEKVSFMSIYGKEDESRKEYMRKYMQEKRKNDQFRQAEQTKNKLARSLKRQNFEVKEKERQMDTNARKFKRLNVEVKEKERQMDTNARKLKRQNIEVKEKERQMNTNTRKLKRQNVEVKEKERQMNTNTRKLKRQNVGVKELENKRETAARKSKRQNVEVKEKERQMDTNARKLKRQKIEIREKEQEQDRVYKKRCREDPSFLEAERLKKQAKRCNNFYKQTEKVYSRESKQGRRTDKDYCEMENERQRRGRFGITIEDCIRKFHGHIQLGPVYICSCCQQTWFKESVLKVENSSLDERQKTKFLTHSLSVENSEWICNTCYSSIKEDRIPKLSVLNGMKWPCKPKELELFPLEERLVSLRIPFMQIRELPRGGQYSVKGNIVNVPVDIQPTVNSLPRKLDENVTVPVRLKKRLSYQKCDYHENVRPTKVLMALHWLMNNSDFYKNANINVDDTWFHEITTSANEIVQELVGIHKSCLNNQSTEHDDSNDSDGFCEVHDVATEGNCDTLLDDASRDMNQVYTFAPGEGQRPLSLYQDETAEYLSFPTIFCGKRRLQDDKGIVHVSYADIAKWELRSVDRRAAQSVPNLFFKLKKIQIKQVTDKCNLALRKCKTKGKIFTASDIKNPEHVNNLVRHNEGYFVFRQLRNSPAYLETRKKDVFAMIRQLGLPTWFMSLSAADTRWTDLIRALGILNDGKEYTDEEINDMTWFEKTKLVQKDPITCTRYFDHRFRMFMNIVLKSDHHPIGNVKDFFYRVEFQQRGSPHVHMIVWIENAPKYQENSEQEIIDFVDQYLKCELVENDDLTGLQVHKHSQTCKKRSQAVCRFGFPLPPLDKTLILEPLECEVDKYKKIYDEIQIQLNEMKNGCDLSYQELLSSVLKISEEDYIKCIRSSLRGPKVFLKRKPCDMRVNLYNSIVLDAWKANIDIQYILDPYACAMYIVSYISKSQRGMSNLLNRAAKEAREGNLDIKRQVRHIGNQFLNSVEVGAQEAAYLVLQMPLTKASRDVIFINTSPSDDRVILIKTDTELDKLTPNSTDVECSNVVKRYSKRPKQLENWCLADYVSQLDVVFPKENEKDDIEKEVNDDNHIDSDEESDNETDDSDLHFNDTSILLTLKNGIKIRRRKTPRVIRYVRFNKQTDAENHYREKLMLFLPWRDESVDLLSNADTYEKSFNLRKSILMHKIKEYEYNAEQLDAALQMATEDFSDAFDELAPNVQQGEAEDENEGSIESESYVQFNPERPIEQREYDIGAEIGIQSTRQITEQSSVRLPDCEYLELLESLNLKQREFFNHVLHWVKTKRDPIYSFLSGGAGVGKSVLIRALYQSLHRYLCSTEGENPDDIRILLCAYTGKAAYNIGGSTIASAFHQKINQNQQGLHCDELNTFRTKYRNLKIIIIDEISMVGNRSLALIDSRLQLLTGIKKPFGGISIIAVGDFFQLKPVMDRWIFQDLNRDAQSLANNLWKEHFSIFELDEIMRQKDDLDFAQLLNRLRYNVLTADDMNVIQRCMITETDDNYPHHAPHLFTQNSKVDAYNNQLIEKLDGEKIIVNSVDAVTKDYSKELKQKLLRSLFNVDDVSKTANLMQNLILAVGMIYDISVNVDVSDGLTNGSSCKVQLVERRMEGISRPSIVWVKFFDSAVGKNTRKKYQHLFHSGISDDWTPIFEVQRSFIYNYNTFQRIQFPLRPSAGKTVHKAQGCTVDEIVIDLSQNKVRKTPHIHYVALSRVRSVNHLHILNFNEKALAMDEQVVEEMERLMKDAPLQLCYVPLYHIDLQHFKIAFNNCRSLHKHFPQIRNEPNILASDVIGFSETRLTSADVAENYQLQGYTPVFNHEERDSLNTRPYHGTALYVKNDHSITSISKFNNGFMEFIIANVHLHQIKSLQIVVVYKYPSCSFGNFKDCVENHLKPLIQNKRDLVFLGDFNYDLFAGHTEFLSFMETGFNCKQIVTKTTHDSGSKLDLIFTNISSYNTDVIEAYWSDHKMVYLAFEMTRY</sequence>
<keyword evidence="8" id="KW-1185">Reference proteome</keyword>
<feature type="domain" description="Endonuclease/exonuclease/phosphatase" evidence="3">
    <location>
        <begin position="2175"/>
        <end position="2358"/>
    </location>
</feature>
<dbReference type="InterPro" id="IPR005135">
    <property type="entry name" value="Endo/exonuclease/phosphatase"/>
</dbReference>
<evidence type="ECO:0000259" key="3">
    <source>
        <dbReference type="Pfam" id="PF03372"/>
    </source>
</evidence>
<dbReference type="InterPro" id="IPR036691">
    <property type="entry name" value="Endo/exonu/phosph_ase_sf"/>
</dbReference>
<dbReference type="GO" id="GO:0006310">
    <property type="term" value="P:DNA recombination"/>
    <property type="evidence" value="ECO:0007669"/>
    <property type="project" value="UniProtKB-KW"/>
</dbReference>
<dbReference type="GO" id="GO:0016787">
    <property type="term" value="F:hydrolase activity"/>
    <property type="evidence" value="ECO:0007669"/>
    <property type="project" value="UniProtKB-KW"/>
</dbReference>
<dbReference type="GO" id="GO:0000723">
    <property type="term" value="P:telomere maintenance"/>
    <property type="evidence" value="ECO:0007669"/>
    <property type="project" value="InterPro"/>
</dbReference>
<dbReference type="Pfam" id="PF20209">
    <property type="entry name" value="DUF6570"/>
    <property type="match status" value="1"/>
</dbReference>
<gene>
    <name evidence="9" type="primary">LOC111107103</name>
</gene>
<dbReference type="Proteomes" id="UP000694844">
    <property type="component" value="Chromosome 8"/>
</dbReference>
<dbReference type="SUPFAM" id="SSF56219">
    <property type="entry name" value="DNase I-like"/>
    <property type="match status" value="1"/>
</dbReference>
<dbReference type="PANTHER" id="PTHR47642">
    <property type="entry name" value="ATP-DEPENDENT DNA HELICASE"/>
    <property type="match status" value="1"/>
</dbReference>
<organism evidence="8 9">
    <name type="scientific">Crassostrea virginica</name>
    <name type="common">Eastern oyster</name>
    <dbReference type="NCBI Taxonomy" id="6565"/>
    <lineage>
        <taxon>Eukaryota</taxon>
        <taxon>Metazoa</taxon>
        <taxon>Spiralia</taxon>
        <taxon>Lophotrochozoa</taxon>
        <taxon>Mollusca</taxon>
        <taxon>Bivalvia</taxon>
        <taxon>Autobranchia</taxon>
        <taxon>Pteriomorphia</taxon>
        <taxon>Ostreida</taxon>
        <taxon>Ostreoidea</taxon>
        <taxon>Ostreidae</taxon>
        <taxon>Crassostrea</taxon>
    </lineage>
</organism>
<dbReference type="Gene3D" id="3.60.10.10">
    <property type="entry name" value="Endonuclease/exonuclease/phosphatase"/>
    <property type="match status" value="1"/>
</dbReference>
<feature type="domain" description="DNA helicase Pif1-like DEAD-box helicase" evidence="5">
    <location>
        <begin position="1661"/>
        <end position="1860"/>
    </location>
</feature>
<dbReference type="GO" id="GO:0006281">
    <property type="term" value="P:DNA repair"/>
    <property type="evidence" value="ECO:0007669"/>
    <property type="project" value="UniProtKB-KW"/>
</dbReference>
<accession>A0A8B8B308</accession>
<dbReference type="GeneID" id="111107103"/>
<comment type="catalytic activity">
    <reaction evidence="1">
        <text>ATP + H2O = ADP + phosphate + H(+)</text>
        <dbReference type="Rhea" id="RHEA:13065"/>
        <dbReference type="ChEBI" id="CHEBI:15377"/>
        <dbReference type="ChEBI" id="CHEBI:15378"/>
        <dbReference type="ChEBI" id="CHEBI:30616"/>
        <dbReference type="ChEBI" id="CHEBI:43474"/>
        <dbReference type="ChEBI" id="CHEBI:456216"/>
        <dbReference type="EC" id="5.6.2.3"/>
    </reaction>
</comment>
<dbReference type="KEGG" id="cvn:111107103"/>
<feature type="compositionally biased region" description="Basic and acidic residues" evidence="2">
    <location>
        <begin position="1455"/>
        <end position="1469"/>
    </location>
</feature>
<dbReference type="GO" id="GO:0043139">
    <property type="term" value="F:5'-3' DNA helicase activity"/>
    <property type="evidence" value="ECO:0007669"/>
    <property type="project" value="UniProtKB-EC"/>
</dbReference>
<keyword evidence="1" id="KW-0547">Nucleotide-binding</keyword>
<dbReference type="InterPro" id="IPR025476">
    <property type="entry name" value="Helitron_helicase-like"/>
</dbReference>
<dbReference type="EC" id="5.6.2.3" evidence="1"/>
<dbReference type="InterPro" id="IPR051055">
    <property type="entry name" value="PIF1_helicase"/>
</dbReference>
<dbReference type="GO" id="GO:0005524">
    <property type="term" value="F:ATP binding"/>
    <property type="evidence" value="ECO:0007669"/>
    <property type="project" value="UniProtKB-KW"/>
</dbReference>
<dbReference type="SUPFAM" id="SSF52540">
    <property type="entry name" value="P-loop containing nucleoside triphosphate hydrolases"/>
    <property type="match status" value="2"/>
</dbReference>
<keyword evidence="1" id="KW-0347">Helicase</keyword>
<comment type="similarity">
    <text evidence="1">Belongs to the helicase family.</text>
</comment>
<evidence type="ECO:0000256" key="1">
    <source>
        <dbReference type="RuleBase" id="RU363044"/>
    </source>
</evidence>
<dbReference type="PANTHER" id="PTHR47642:SF5">
    <property type="entry name" value="ATP-DEPENDENT DNA HELICASE"/>
    <property type="match status" value="1"/>
</dbReference>
<dbReference type="InterPro" id="IPR046700">
    <property type="entry name" value="DUF6570"/>
</dbReference>
<dbReference type="Pfam" id="PF04843">
    <property type="entry name" value="Herpes_teg_N"/>
    <property type="match status" value="1"/>
</dbReference>
<dbReference type="InterPro" id="IPR038765">
    <property type="entry name" value="Papain-like_cys_pep_sf"/>
</dbReference>
<reference evidence="9" key="1">
    <citation type="submission" date="2025-08" db="UniProtKB">
        <authorList>
            <consortium name="RefSeq"/>
        </authorList>
    </citation>
    <scope>IDENTIFICATION</scope>
    <source>
        <tissue evidence="9">Whole sample</tissue>
    </source>
</reference>
<dbReference type="InterPro" id="IPR010285">
    <property type="entry name" value="DNA_helicase_pif1-like_DEAD"/>
</dbReference>
<feature type="domain" description="DUF6570" evidence="7">
    <location>
        <begin position="708"/>
        <end position="833"/>
    </location>
</feature>
<dbReference type="Gene3D" id="3.40.50.300">
    <property type="entry name" value="P-loop containing nucleotide triphosphate hydrolases"/>
    <property type="match status" value="2"/>
</dbReference>
<dbReference type="InterPro" id="IPR006928">
    <property type="entry name" value="Herpes_teg_USP"/>
</dbReference>
<evidence type="ECO:0000259" key="7">
    <source>
        <dbReference type="Pfam" id="PF20209"/>
    </source>
</evidence>
<dbReference type="CDD" id="cd18809">
    <property type="entry name" value="SF1_C_RecD"/>
    <property type="match status" value="1"/>
</dbReference>
<feature type="region of interest" description="Disordered" evidence="2">
    <location>
        <begin position="1455"/>
        <end position="1482"/>
    </location>
</feature>
<feature type="compositionally biased region" description="Acidic residues" evidence="2">
    <location>
        <begin position="1470"/>
        <end position="1480"/>
    </location>
</feature>
<dbReference type="Pfam" id="PF14214">
    <property type="entry name" value="Helitron_like_N"/>
    <property type="match status" value="1"/>
</dbReference>
<dbReference type="SUPFAM" id="SSF54001">
    <property type="entry name" value="Cysteine proteinases"/>
    <property type="match status" value="1"/>
</dbReference>
<feature type="domain" description="Helitron helicase-like" evidence="6">
    <location>
        <begin position="1005"/>
        <end position="1149"/>
    </location>
</feature>
<comment type="cofactor">
    <cofactor evidence="1">
        <name>Mg(2+)</name>
        <dbReference type="ChEBI" id="CHEBI:18420"/>
    </cofactor>
</comment>
<feature type="compositionally biased region" description="Basic residues" evidence="2">
    <location>
        <begin position="1"/>
        <end position="11"/>
    </location>
</feature>
<evidence type="ECO:0000259" key="6">
    <source>
        <dbReference type="Pfam" id="PF14214"/>
    </source>
</evidence>
<keyword evidence="1" id="KW-0233">DNA recombination</keyword>
<keyword evidence="1" id="KW-0378">Hydrolase</keyword>
<dbReference type="InterPro" id="IPR027417">
    <property type="entry name" value="P-loop_NTPase"/>
</dbReference>
<proteinExistence type="inferred from homology"/>
<dbReference type="Gene3D" id="3.90.70.120">
    <property type="match status" value="1"/>
</dbReference>
<feature type="region of interest" description="Disordered" evidence="2">
    <location>
        <begin position="1"/>
        <end position="21"/>
    </location>
</feature>
<evidence type="ECO:0000313" key="8">
    <source>
        <dbReference type="Proteomes" id="UP000694844"/>
    </source>
</evidence>
<evidence type="ECO:0000256" key="2">
    <source>
        <dbReference type="SAM" id="MobiDB-lite"/>
    </source>
</evidence>
<evidence type="ECO:0000259" key="5">
    <source>
        <dbReference type="Pfam" id="PF05970"/>
    </source>
</evidence>
<keyword evidence="1" id="KW-0227">DNA damage</keyword>
<feature type="domain" description="Peptidase C76" evidence="4">
    <location>
        <begin position="163"/>
        <end position="314"/>
    </location>
</feature>
<dbReference type="OrthoDB" id="6133774at2759"/>
<feature type="compositionally biased region" description="Basic and acidic residues" evidence="2">
    <location>
        <begin position="520"/>
        <end position="549"/>
    </location>
</feature>
<keyword evidence="1" id="KW-0067">ATP-binding</keyword>
<evidence type="ECO:0000313" key="9">
    <source>
        <dbReference type="RefSeq" id="XP_022297790.1"/>
    </source>
</evidence>
<dbReference type="Pfam" id="PF05970">
    <property type="entry name" value="PIF1"/>
    <property type="match status" value="1"/>
</dbReference>
<dbReference type="RefSeq" id="XP_022297790.1">
    <property type="nucleotide sequence ID" value="XM_022442082.1"/>
</dbReference>
<keyword evidence="1" id="KW-0234">DNA repair</keyword>
<evidence type="ECO:0000259" key="4">
    <source>
        <dbReference type="Pfam" id="PF04843"/>
    </source>
</evidence>